<dbReference type="PANTHER" id="PTHR30373:SF2">
    <property type="entry name" value="UPF0603 PROTEIN YGCG"/>
    <property type="match status" value="1"/>
</dbReference>
<evidence type="ECO:0000313" key="5">
    <source>
        <dbReference type="Proteomes" id="UP000243525"/>
    </source>
</evidence>
<keyword evidence="1" id="KW-1133">Transmembrane helix</keyword>
<dbReference type="InterPro" id="IPR007621">
    <property type="entry name" value="TPM_dom"/>
</dbReference>
<keyword evidence="5" id="KW-1185">Reference proteome</keyword>
<protein>
    <recommendedName>
        <fullName evidence="3">TPM domain-containing protein</fullName>
    </recommendedName>
</protein>
<sequence length="263" mass="27960">MKQILFIVALFVGLTSFAQDIPEKTNRLVNDFAQVLTTGEENQLETKLEDFARRTSTQIVIVTVPDLAGYDAGDFAFRLGEKWGVGQGDKDNGVVVLFKPKTADSRGQVFVAVGYGLEAVIPDAIANRDIVDREMVPRFKRNDIYGGLQQGTQVIMALAAKEFTAEEYHEKASGKGAGSGIGIFVLILFAYFFLSIFRGRRRYYTGGSNLPFWLLLGSMMGSGSRHGSWGNFSGGGGSFGGGSGGFGGFGGGGFGGGGAGGSW</sequence>
<dbReference type="PANTHER" id="PTHR30373">
    <property type="entry name" value="UPF0603 PROTEIN YGCG"/>
    <property type="match status" value="1"/>
</dbReference>
<name>A0A2T5C1M1_9BACT</name>
<comment type="caution">
    <text evidence="4">The sequence shown here is derived from an EMBL/GenBank/DDBJ whole genome shotgun (WGS) entry which is preliminary data.</text>
</comment>
<evidence type="ECO:0000313" key="4">
    <source>
        <dbReference type="EMBL" id="PTN08535.1"/>
    </source>
</evidence>
<dbReference type="Pfam" id="PF04536">
    <property type="entry name" value="TPM_phosphatase"/>
    <property type="match status" value="1"/>
</dbReference>
<evidence type="ECO:0000259" key="3">
    <source>
        <dbReference type="Pfam" id="PF04536"/>
    </source>
</evidence>
<feature type="transmembrane region" description="Helical" evidence="1">
    <location>
        <begin position="176"/>
        <end position="194"/>
    </location>
</feature>
<gene>
    <name evidence="4" type="ORF">C8N47_10892</name>
</gene>
<dbReference type="OrthoDB" id="9810918at2"/>
<reference evidence="4 5" key="1">
    <citation type="submission" date="2018-04" db="EMBL/GenBank/DDBJ databases">
        <title>Genomic Encyclopedia of Archaeal and Bacterial Type Strains, Phase II (KMG-II): from individual species to whole genera.</title>
        <authorList>
            <person name="Goeker M."/>
        </authorList>
    </citation>
    <scope>NUCLEOTIDE SEQUENCE [LARGE SCALE GENOMIC DNA]</scope>
    <source>
        <strain evidence="4 5">DSM 28823</strain>
    </source>
</reference>
<feature type="chain" id="PRO_5015488644" description="TPM domain-containing protein" evidence="2">
    <location>
        <begin position="19"/>
        <end position="263"/>
    </location>
</feature>
<evidence type="ECO:0000256" key="2">
    <source>
        <dbReference type="SAM" id="SignalP"/>
    </source>
</evidence>
<dbReference type="RefSeq" id="WP_107822340.1">
    <property type="nucleotide sequence ID" value="NZ_QAAD01000008.1"/>
</dbReference>
<proteinExistence type="predicted"/>
<feature type="signal peptide" evidence="2">
    <location>
        <begin position="1"/>
        <end position="18"/>
    </location>
</feature>
<feature type="domain" description="TPM" evidence="3">
    <location>
        <begin position="29"/>
        <end position="157"/>
    </location>
</feature>
<dbReference type="Gene3D" id="3.10.310.50">
    <property type="match status" value="1"/>
</dbReference>
<keyword evidence="2" id="KW-0732">Signal</keyword>
<accession>A0A2T5C1M1</accession>
<dbReference type="EMBL" id="QAAD01000008">
    <property type="protein sequence ID" value="PTN08535.1"/>
    <property type="molecule type" value="Genomic_DNA"/>
</dbReference>
<dbReference type="AlphaFoldDB" id="A0A2T5C1M1"/>
<organism evidence="4 5">
    <name type="scientific">Mangrovibacterium marinum</name>
    <dbReference type="NCBI Taxonomy" id="1639118"/>
    <lineage>
        <taxon>Bacteria</taxon>
        <taxon>Pseudomonadati</taxon>
        <taxon>Bacteroidota</taxon>
        <taxon>Bacteroidia</taxon>
        <taxon>Marinilabiliales</taxon>
        <taxon>Prolixibacteraceae</taxon>
        <taxon>Mangrovibacterium</taxon>
    </lineage>
</organism>
<keyword evidence="1" id="KW-0812">Transmembrane</keyword>
<evidence type="ECO:0000256" key="1">
    <source>
        <dbReference type="SAM" id="Phobius"/>
    </source>
</evidence>
<dbReference type="Proteomes" id="UP000243525">
    <property type="component" value="Unassembled WGS sequence"/>
</dbReference>
<keyword evidence="1" id="KW-0472">Membrane</keyword>